<dbReference type="OrthoDB" id="10018191at2759"/>
<dbReference type="PANTHER" id="PTHR40626:SF28">
    <property type="entry name" value="REGULATORY PROTEIN ADR1"/>
    <property type="match status" value="1"/>
</dbReference>
<dbReference type="KEGG" id="kaf:KAFR_0B06360"/>
<dbReference type="SUPFAM" id="SSF57667">
    <property type="entry name" value="beta-beta-alpha zinc fingers"/>
    <property type="match status" value="1"/>
</dbReference>
<evidence type="ECO:0000256" key="5">
    <source>
        <dbReference type="ARBA" id="ARBA00022833"/>
    </source>
</evidence>
<dbReference type="InterPro" id="IPR036236">
    <property type="entry name" value="Znf_C2H2_sf"/>
</dbReference>
<evidence type="ECO:0000256" key="8">
    <source>
        <dbReference type="SAM" id="MobiDB-lite"/>
    </source>
</evidence>
<comment type="subcellular location">
    <subcellularLocation>
        <location evidence="1">Nucleus</location>
    </subcellularLocation>
</comment>
<feature type="domain" description="C2H2-type" evidence="9">
    <location>
        <begin position="77"/>
        <end position="105"/>
    </location>
</feature>
<dbReference type="AlphaFoldDB" id="H2ARD2"/>
<dbReference type="GO" id="GO:0008270">
    <property type="term" value="F:zinc ion binding"/>
    <property type="evidence" value="ECO:0007669"/>
    <property type="project" value="UniProtKB-KW"/>
</dbReference>
<reference evidence="10 11" key="1">
    <citation type="journal article" date="2011" name="Proc. Natl. Acad. Sci. U.S.A.">
        <title>Evolutionary erosion of yeast sex chromosomes by mating-type switching accidents.</title>
        <authorList>
            <person name="Gordon J.L."/>
            <person name="Armisen D."/>
            <person name="Proux-Wera E."/>
            <person name="Oheigeartaigh S.S."/>
            <person name="Byrne K.P."/>
            <person name="Wolfe K.H."/>
        </authorList>
    </citation>
    <scope>NUCLEOTIDE SEQUENCE [LARGE SCALE GENOMIC DNA]</scope>
    <source>
        <strain evidence="11">ATCC 22294 / BCRC 22015 / CBS 2517 / CECT 1963 / NBRC 1671 / NRRL Y-8276</strain>
    </source>
</reference>
<feature type="region of interest" description="Disordered" evidence="8">
    <location>
        <begin position="1"/>
        <end position="31"/>
    </location>
</feature>
<keyword evidence="11" id="KW-1185">Reference proteome</keyword>
<keyword evidence="3" id="KW-0677">Repeat</keyword>
<evidence type="ECO:0000259" key="9">
    <source>
        <dbReference type="PROSITE" id="PS50157"/>
    </source>
</evidence>
<evidence type="ECO:0000313" key="10">
    <source>
        <dbReference type="EMBL" id="CCF56932.1"/>
    </source>
</evidence>
<dbReference type="RefSeq" id="XP_003956067.1">
    <property type="nucleotide sequence ID" value="XM_003956018.1"/>
</dbReference>
<name>H2ARD2_KAZAF</name>
<proteinExistence type="predicted"/>
<evidence type="ECO:0000256" key="6">
    <source>
        <dbReference type="ARBA" id="ARBA00023242"/>
    </source>
</evidence>
<evidence type="ECO:0000256" key="3">
    <source>
        <dbReference type="ARBA" id="ARBA00022737"/>
    </source>
</evidence>
<organism evidence="10 11">
    <name type="scientific">Kazachstania africana (strain ATCC 22294 / BCRC 22015 / CBS 2517 / CECT 1963 / NBRC 1671 / NRRL Y-8276)</name>
    <name type="common">Yeast</name>
    <name type="synonym">Kluyveromyces africanus</name>
    <dbReference type="NCBI Taxonomy" id="1071382"/>
    <lineage>
        <taxon>Eukaryota</taxon>
        <taxon>Fungi</taxon>
        <taxon>Dikarya</taxon>
        <taxon>Ascomycota</taxon>
        <taxon>Saccharomycotina</taxon>
        <taxon>Saccharomycetes</taxon>
        <taxon>Saccharomycetales</taxon>
        <taxon>Saccharomycetaceae</taxon>
        <taxon>Kazachstania</taxon>
    </lineage>
</organism>
<dbReference type="eggNOG" id="KOG1721">
    <property type="taxonomic scope" value="Eukaryota"/>
</dbReference>
<feature type="compositionally biased region" description="Low complexity" evidence="8">
    <location>
        <begin position="16"/>
        <end position="27"/>
    </location>
</feature>
<keyword evidence="5" id="KW-0862">Zinc</keyword>
<dbReference type="FunCoup" id="H2ARD2">
    <property type="interactions" value="969"/>
</dbReference>
<dbReference type="FunFam" id="3.30.160.60:FF:002343">
    <property type="entry name" value="Zinc finger protein 33A"/>
    <property type="match status" value="1"/>
</dbReference>
<evidence type="ECO:0000256" key="7">
    <source>
        <dbReference type="PROSITE-ProRule" id="PRU00042"/>
    </source>
</evidence>
<dbReference type="HOGENOM" id="CLU_436178_0_0_1"/>
<dbReference type="PROSITE" id="PS50157">
    <property type="entry name" value="ZINC_FINGER_C2H2_2"/>
    <property type="match status" value="2"/>
</dbReference>
<dbReference type="GO" id="GO:0005634">
    <property type="term" value="C:nucleus"/>
    <property type="evidence" value="ECO:0007669"/>
    <property type="project" value="UniProtKB-SubCell"/>
</dbReference>
<dbReference type="Proteomes" id="UP000005220">
    <property type="component" value="Chromosome 2"/>
</dbReference>
<dbReference type="EMBL" id="HE650822">
    <property type="protein sequence ID" value="CCF56932.1"/>
    <property type="molecule type" value="Genomic_DNA"/>
</dbReference>
<evidence type="ECO:0000313" key="11">
    <source>
        <dbReference type="Proteomes" id="UP000005220"/>
    </source>
</evidence>
<dbReference type="GeneID" id="13884813"/>
<dbReference type="GO" id="GO:0000785">
    <property type="term" value="C:chromatin"/>
    <property type="evidence" value="ECO:0007669"/>
    <property type="project" value="TreeGrafter"/>
</dbReference>
<dbReference type="PANTHER" id="PTHR40626">
    <property type="entry name" value="MIP31509P"/>
    <property type="match status" value="1"/>
</dbReference>
<dbReference type="STRING" id="1071382.H2ARD2"/>
<dbReference type="InParanoid" id="H2ARD2"/>
<feature type="domain" description="C2H2-type" evidence="9">
    <location>
        <begin position="49"/>
        <end position="76"/>
    </location>
</feature>
<evidence type="ECO:0000256" key="1">
    <source>
        <dbReference type="ARBA" id="ARBA00004123"/>
    </source>
</evidence>
<keyword evidence="4 7" id="KW-0863">Zinc-finger</keyword>
<evidence type="ECO:0000256" key="2">
    <source>
        <dbReference type="ARBA" id="ARBA00022723"/>
    </source>
</evidence>
<keyword evidence="2" id="KW-0479">Metal-binding</keyword>
<gene>
    <name evidence="10" type="primary">KAFR0B06360</name>
    <name evidence="10" type="ORF">KAFR_0B06360</name>
</gene>
<dbReference type="SMART" id="SM00355">
    <property type="entry name" value="ZnF_C2H2"/>
    <property type="match status" value="2"/>
</dbReference>
<protein>
    <recommendedName>
        <fullName evidence="9">C2H2-type domain-containing protein</fullName>
    </recommendedName>
</protein>
<dbReference type="GO" id="GO:0000981">
    <property type="term" value="F:DNA-binding transcription factor activity, RNA polymerase II-specific"/>
    <property type="evidence" value="ECO:0007669"/>
    <property type="project" value="InterPro"/>
</dbReference>
<evidence type="ECO:0000256" key="4">
    <source>
        <dbReference type="ARBA" id="ARBA00022771"/>
    </source>
</evidence>
<dbReference type="InterPro" id="IPR013087">
    <property type="entry name" value="Znf_C2H2_type"/>
</dbReference>
<dbReference type="PROSITE" id="PS00028">
    <property type="entry name" value="ZINC_FINGER_C2H2_1"/>
    <property type="match status" value="2"/>
</dbReference>
<dbReference type="Pfam" id="PF00096">
    <property type="entry name" value="zf-C2H2"/>
    <property type="match status" value="2"/>
</dbReference>
<dbReference type="Gene3D" id="3.30.160.60">
    <property type="entry name" value="Classic Zinc Finger"/>
    <property type="match status" value="2"/>
</dbReference>
<dbReference type="GO" id="GO:0000978">
    <property type="term" value="F:RNA polymerase II cis-regulatory region sequence-specific DNA binding"/>
    <property type="evidence" value="ECO:0007669"/>
    <property type="project" value="InterPro"/>
</dbReference>
<accession>H2ARD2</accession>
<sequence>MTNSRKLDSQQKYTTSSNNMNSKVNKNLDTIPDNLKLNGLTPSGNKRTFLCFVCQKAFARQEHLDRHLRSHTNEKPFKCAVCDKDFTRRDLLIRHSNKLHSDTAIVQRKSCNARKKLYRRASFSAQSGDSYACKKKSSSKDNEIKLTFTPPCLQSVHSSNVQTYTEFDTDYFDSKHLDDQFLMEIDASNTKHDSQIPIEFTLNDQFFSQDLGIDDFELPFIRSSDTNFMDNTTYSDAPMTRYSSTLTESVNIEFDKFTGVNFETFSPNEISSNQLGNNNYNNTNNNFGSGNDEDTPINQFDNLSPMEDVNIENEYLQCLDSNFFGPKSQTFSELFFRQNTIRSPTVKITDQSDRCIFNEKIIKYCQIIIDKISSRSTDKLILPSSEELNGYLKLFNQKFLEIFKFIPTNFIKFDFKSYLDYIFEDETSDHVDMIDENNFLEITKICCLPLLMATFGSLIKLKDDKRNLLMLYEISQHSLLLYLENKKRIVKETKQHNSEHCNDTWLIQSLILNISFPHFANELDKFDSNLLIRQVSALSKMFKNSVIKQIINLNLDKKEKFLEKSTELEKILLLSKIKCVEFLNLFCKLLNDHYGITSEQFLCDQDLPSLPELISKFESHWNERQSL</sequence>
<dbReference type="InterPro" id="IPR051059">
    <property type="entry name" value="VerF-like"/>
</dbReference>
<keyword evidence="6" id="KW-0539">Nucleus</keyword>